<comment type="caution">
    <text evidence="1">The sequence shown here is derived from an EMBL/GenBank/DDBJ whole genome shotgun (WGS) entry which is preliminary data.</text>
</comment>
<dbReference type="Proteomes" id="UP000187429">
    <property type="component" value="Unassembled WGS sequence"/>
</dbReference>
<organism evidence="1 2">
    <name type="scientific">Smittium culicis</name>
    <dbReference type="NCBI Taxonomy" id="133412"/>
    <lineage>
        <taxon>Eukaryota</taxon>
        <taxon>Fungi</taxon>
        <taxon>Fungi incertae sedis</taxon>
        <taxon>Zoopagomycota</taxon>
        <taxon>Kickxellomycotina</taxon>
        <taxon>Harpellomycetes</taxon>
        <taxon>Harpellales</taxon>
        <taxon>Legeriomycetaceae</taxon>
        <taxon>Smittium</taxon>
    </lineage>
</organism>
<proteinExistence type="predicted"/>
<reference evidence="2" key="1">
    <citation type="submission" date="2017-01" db="EMBL/GenBank/DDBJ databases">
        <authorList>
            <person name="Wang Y."/>
            <person name="White M."/>
            <person name="Kvist S."/>
            <person name="Moncalvo J.-M."/>
        </authorList>
    </citation>
    <scope>NUCLEOTIDE SEQUENCE [LARGE SCALE GENOMIC DNA]</scope>
    <source>
        <strain evidence="2">ID-206-W2</strain>
    </source>
</reference>
<sequence>MKVKVETVVTADKLAENDDDDDDDGLVVEVKMSLEAVSPLSVGLDTNVDDVVSIASAGSLDGLEVPIFISSTVTSVGSQDLFSIISGISIV</sequence>
<protein>
    <submittedName>
        <fullName evidence="1">Uncharacterized protein</fullName>
    </submittedName>
</protein>
<dbReference type="AlphaFoldDB" id="A0A1R1YTF5"/>
<evidence type="ECO:0000313" key="2">
    <source>
        <dbReference type="Proteomes" id="UP000187429"/>
    </source>
</evidence>
<name>A0A1R1YTF5_9FUNG</name>
<keyword evidence="2" id="KW-1185">Reference proteome</keyword>
<dbReference type="EMBL" id="LSSM01000066">
    <property type="protein sequence ID" value="OMJ30174.1"/>
    <property type="molecule type" value="Genomic_DNA"/>
</dbReference>
<evidence type="ECO:0000313" key="1">
    <source>
        <dbReference type="EMBL" id="OMJ30174.1"/>
    </source>
</evidence>
<gene>
    <name evidence="1" type="ORF">AYI69_g284</name>
</gene>
<accession>A0A1R1YTF5</accession>